<dbReference type="AlphaFoldDB" id="A0A1R2BI45"/>
<dbReference type="Proteomes" id="UP000187209">
    <property type="component" value="Unassembled WGS sequence"/>
</dbReference>
<feature type="region of interest" description="Disordered" evidence="1">
    <location>
        <begin position="162"/>
        <end position="182"/>
    </location>
</feature>
<accession>A0A1R2BI45</accession>
<comment type="caution">
    <text evidence="2">The sequence shown here is derived from an EMBL/GenBank/DDBJ whole genome shotgun (WGS) entry which is preliminary data.</text>
</comment>
<dbReference type="EMBL" id="MPUH01000633">
    <property type="protein sequence ID" value="OMJ76394.1"/>
    <property type="molecule type" value="Genomic_DNA"/>
</dbReference>
<gene>
    <name evidence="2" type="ORF">SteCoe_24224</name>
</gene>
<protein>
    <submittedName>
        <fullName evidence="2">Uncharacterized protein</fullName>
    </submittedName>
</protein>
<sequence>MFRVLIRVMSDLTKTATGLTLVKRVEQISSMDIFTLGECKNEILSLKNSVDPVFLSGIKVSQEELDMLEKVAFCFKDSELYESYVSIATRKDICQILNCDPWEVTKFVILYKSFKRVHEYLIARIKRGETLPKTQEEIKAMLLSDPEPKTKMTRFLQYKPRKYSKKQQKYDYRKSDKFKYKK</sequence>
<proteinExistence type="predicted"/>
<evidence type="ECO:0000256" key="1">
    <source>
        <dbReference type="SAM" id="MobiDB-lite"/>
    </source>
</evidence>
<feature type="compositionally biased region" description="Basic and acidic residues" evidence="1">
    <location>
        <begin position="168"/>
        <end position="182"/>
    </location>
</feature>
<organism evidence="2 3">
    <name type="scientific">Stentor coeruleus</name>
    <dbReference type="NCBI Taxonomy" id="5963"/>
    <lineage>
        <taxon>Eukaryota</taxon>
        <taxon>Sar</taxon>
        <taxon>Alveolata</taxon>
        <taxon>Ciliophora</taxon>
        <taxon>Postciliodesmatophora</taxon>
        <taxon>Heterotrichea</taxon>
        <taxon>Heterotrichida</taxon>
        <taxon>Stentoridae</taxon>
        <taxon>Stentor</taxon>
    </lineage>
</organism>
<reference evidence="2 3" key="1">
    <citation type="submission" date="2016-11" db="EMBL/GenBank/DDBJ databases">
        <title>The macronuclear genome of Stentor coeruleus: a giant cell with tiny introns.</title>
        <authorList>
            <person name="Slabodnick M."/>
            <person name="Ruby J.G."/>
            <person name="Reiff S.B."/>
            <person name="Swart E.C."/>
            <person name="Gosai S."/>
            <person name="Prabakaran S."/>
            <person name="Witkowska E."/>
            <person name="Larue G.E."/>
            <person name="Fisher S."/>
            <person name="Freeman R.M."/>
            <person name="Gunawardena J."/>
            <person name="Chu W."/>
            <person name="Stover N.A."/>
            <person name="Gregory B.D."/>
            <person name="Nowacki M."/>
            <person name="Derisi J."/>
            <person name="Roy S.W."/>
            <person name="Marshall W.F."/>
            <person name="Sood P."/>
        </authorList>
    </citation>
    <scope>NUCLEOTIDE SEQUENCE [LARGE SCALE GENOMIC DNA]</scope>
    <source>
        <strain evidence="2">WM001</strain>
    </source>
</reference>
<name>A0A1R2BI45_9CILI</name>
<evidence type="ECO:0000313" key="2">
    <source>
        <dbReference type="EMBL" id="OMJ76394.1"/>
    </source>
</evidence>
<keyword evidence="3" id="KW-1185">Reference proteome</keyword>
<evidence type="ECO:0000313" key="3">
    <source>
        <dbReference type="Proteomes" id="UP000187209"/>
    </source>
</evidence>